<feature type="chain" id="PRO_5041259493" evidence="1">
    <location>
        <begin position="20"/>
        <end position="186"/>
    </location>
</feature>
<dbReference type="EMBL" id="JACJMO010000016">
    <property type="protein sequence ID" value="MBM6858007.1"/>
    <property type="molecule type" value="Genomic_DNA"/>
</dbReference>
<sequence length="186" mass="21047">MKKVILASLLCFFSLLSQAQIVENLEYPSFHFGIRGAYTSNRAFFSGDGTSDSKIFGSLGLAMDFRIASIPLYLETGWYYMNKGWEGSEDCDYDGGYDTDNHSVIMPMLASYHLYLTDNMSIQPFAGPYIGYGVDRERFDYGLRTGIGWNLGRLYVNTGYDFGFEREGYRTGTYFCTVGFNFCGGY</sequence>
<dbReference type="Proteomes" id="UP000698924">
    <property type="component" value="Unassembled WGS sequence"/>
</dbReference>
<dbReference type="AlphaFoldDB" id="A0AA40ZUB5"/>
<reference evidence="2 3" key="1">
    <citation type="journal article" date="2021" name="Sci. Rep.">
        <title>The distribution of antibiotic resistance genes in chicken gut microbiota commensals.</title>
        <authorList>
            <person name="Juricova H."/>
            <person name="Matiasovicova J."/>
            <person name="Kubasova T."/>
            <person name="Cejkova D."/>
            <person name="Rychlik I."/>
        </authorList>
    </citation>
    <scope>NUCLEOTIDE SEQUENCE [LARGE SCALE GENOMIC DNA]</scope>
    <source>
        <strain evidence="2 3">An421</strain>
    </source>
</reference>
<proteinExistence type="predicted"/>
<protein>
    <submittedName>
        <fullName evidence="2">Outer membrane beta-barrel protein</fullName>
    </submittedName>
</protein>
<gene>
    <name evidence="2" type="ORF">H6D15_10425</name>
</gene>
<evidence type="ECO:0000313" key="2">
    <source>
        <dbReference type="EMBL" id="MBM6858007.1"/>
    </source>
</evidence>
<feature type="signal peptide" evidence="1">
    <location>
        <begin position="1"/>
        <end position="19"/>
    </location>
</feature>
<accession>A0AA40ZUB5</accession>
<keyword evidence="1" id="KW-0732">Signal</keyword>
<name>A0AA40ZUB5_9BACT</name>
<dbReference type="RefSeq" id="WP_204972265.1">
    <property type="nucleotide sequence ID" value="NZ_JAAZTS010000016.1"/>
</dbReference>
<organism evidence="2 3">
    <name type="scientific">Caecibacteroides pullorum</name>
    <dbReference type="NCBI Taxonomy" id="2725562"/>
    <lineage>
        <taxon>Bacteria</taxon>
        <taxon>Pseudomonadati</taxon>
        <taxon>Bacteroidota</taxon>
        <taxon>Bacteroidia</taxon>
        <taxon>Bacteroidales</taxon>
        <taxon>Bacteroidaceae</taxon>
        <taxon>Caecibacteroides</taxon>
    </lineage>
</organism>
<comment type="caution">
    <text evidence="2">The sequence shown here is derived from an EMBL/GenBank/DDBJ whole genome shotgun (WGS) entry which is preliminary data.</text>
</comment>
<keyword evidence="3" id="KW-1185">Reference proteome</keyword>
<evidence type="ECO:0000313" key="3">
    <source>
        <dbReference type="Proteomes" id="UP000698924"/>
    </source>
</evidence>
<evidence type="ECO:0000256" key="1">
    <source>
        <dbReference type="SAM" id="SignalP"/>
    </source>
</evidence>